<sequence>MENLKTNYQKSTETQITVYPEADLANIKVKANVSFFILSIAKYEKTEYIIIATKLHVQMFKIPVELPKNIRELIESDRCVSYGDLIEFVMHFELKQPKMFEKEHRLDSSPCMVLTKKYSNMYIYHSQSLDDNCFDDDQPVMQIDYVNLCQEAWYAVEYYNQQFEEEAIRDEKRWDAQLEAKKQQKEAEKIPKEQQKEPEEKQKRSTKVTIQFPGATQEQKPKPTFQDNPKTSQKEQNAPESVKYPQIKYGLIIQRNKIDTSFFEFLAGKQKATIIVTEKEFVVGFNSDELRENFIDETQKFKWEFQIFTNKNAKTNENIDKEENATKEPENKLLDRIKTKYPPIQNGPVITQNNTNKEFFQTIITDATGFNDYLYFEEKYFVIGFDIVENRQLFIDTQCKKYQWTKQLLK</sequence>
<evidence type="ECO:0000313" key="2">
    <source>
        <dbReference type="EMBL" id="CAI9959632.1"/>
    </source>
</evidence>
<reference evidence="2" key="1">
    <citation type="submission" date="2023-06" db="EMBL/GenBank/DDBJ databases">
        <authorList>
            <person name="Kurt Z."/>
        </authorList>
    </citation>
    <scope>NUCLEOTIDE SEQUENCE</scope>
</reference>
<dbReference type="EMBL" id="CATOUU010000919">
    <property type="protein sequence ID" value="CAI9959632.1"/>
    <property type="molecule type" value="Genomic_DNA"/>
</dbReference>
<protein>
    <submittedName>
        <fullName evidence="3">Hypothetical_protein</fullName>
    </submittedName>
</protein>
<evidence type="ECO:0000313" key="4">
    <source>
        <dbReference type="Proteomes" id="UP001642409"/>
    </source>
</evidence>
<evidence type="ECO:0000313" key="3">
    <source>
        <dbReference type="EMBL" id="CAL6084673.1"/>
    </source>
</evidence>
<accession>A0AA86QN31</accession>
<feature type="compositionally biased region" description="Polar residues" evidence="1">
    <location>
        <begin position="225"/>
        <end position="239"/>
    </location>
</feature>
<proteinExistence type="predicted"/>
<feature type="region of interest" description="Disordered" evidence="1">
    <location>
        <begin position="179"/>
        <end position="240"/>
    </location>
</feature>
<comment type="caution">
    <text evidence="2">The sequence shown here is derived from an EMBL/GenBank/DDBJ whole genome shotgun (WGS) entry which is preliminary data.</text>
</comment>
<dbReference type="AlphaFoldDB" id="A0AA86QN31"/>
<dbReference type="Proteomes" id="UP001642409">
    <property type="component" value="Unassembled WGS sequence"/>
</dbReference>
<keyword evidence="4" id="KW-1185">Reference proteome</keyword>
<name>A0AA86QN31_9EUKA</name>
<reference evidence="3 4" key="2">
    <citation type="submission" date="2024-07" db="EMBL/GenBank/DDBJ databases">
        <authorList>
            <person name="Akdeniz Z."/>
        </authorList>
    </citation>
    <scope>NUCLEOTIDE SEQUENCE [LARGE SCALE GENOMIC DNA]</scope>
</reference>
<feature type="compositionally biased region" description="Basic and acidic residues" evidence="1">
    <location>
        <begin position="179"/>
        <end position="203"/>
    </location>
</feature>
<gene>
    <name evidence="2" type="ORF">HINF_LOCUS47277</name>
    <name evidence="3" type="ORF">HINF_LOCUS62319</name>
</gene>
<dbReference type="EMBL" id="CAXDID020000380">
    <property type="protein sequence ID" value="CAL6084673.1"/>
    <property type="molecule type" value="Genomic_DNA"/>
</dbReference>
<organism evidence="2">
    <name type="scientific">Hexamita inflata</name>
    <dbReference type="NCBI Taxonomy" id="28002"/>
    <lineage>
        <taxon>Eukaryota</taxon>
        <taxon>Metamonada</taxon>
        <taxon>Diplomonadida</taxon>
        <taxon>Hexamitidae</taxon>
        <taxon>Hexamitinae</taxon>
        <taxon>Hexamita</taxon>
    </lineage>
</organism>
<evidence type="ECO:0000256" key="1">
    <source>
        <dbReference type="SAM" id="MobiDB-lite"/>
    </source>
</evidence>